<dbReference type="GeneTree" id="ENSGT00940000164308"/>
<feature type="region of interest" description="Disordered" evidence="6">
    <location>
        <begin position="150"/>
        <end position="183"/>
    </location>
</feature>
<dbReference type="Proteomes" id="UP000694394">
    <property type="component" value="Chromosome X"/>
</dbReference>
<dbReference type="Gene3D" id="4.10.1060.10">
    <property type="entry name" value="Zinc finger, RanBP2-type"/>
    <property type="match status" value="1"/>
</dbReference>
<evidence type="ECO:0000259" key="7">
    <source>
        <dbReference type="PROSITE" id="PS50199"/>
    </source>
</evidence>
<gene>
    <name evidence="8" type="primary">TEX13A</name>
</gene>
<feature type="compositionally biased region" description="Low complexity" evidence="6">
    <location>
        <begin position="156"/>
        <end position="165"/>
    </location>
</feature>
<keyword evidence="9" id="KW-1185">Reference proteome</keyword>
<protein>
    <submittedName>
        <fullName evidence="8">Testis expressed 13A</fullName>
    </submittedName>
</protein>
<name>A0A8C5V2A4_MICMU</name>
<accession>A0A8C5V2A4</accession>
<evidence type="ECO:0000256" key="5">
    <source>
        <dbReference type="PROSITE-ProRule" id="PRU00322"/>
    </source>
</evidence>
<dbReference type="Pfam" id="PF15186">
    <property type="entry name" value="TEX13"/>
    <property type="match status" value="1"/>
</dbReference>
<dbReference type="PROSITE" id="PS50199">
    <property type="entry name" value="ZF_RANBP2_2"/>
    <property type="match status" value="1"/>
</dbReference>
<evidence type="ECO:0000313" key="9">
    <source>
        <dbReference type="Proteomes" id="UP000694394"/>
    </source>
</evidence>
<evidence type="ECO:0000256" key="2">
    <source>
        <dbReference type="ARBA" id="ARBA00022723"/>
    </source>
</evidence>
<evidence type="ECO:0000256" key="3">
    <source>
        <dbReference type="ARBA" id="ARBA00022771"/>
    </source>
</evidence>
<reference evidence="8" key="2">
    <citation type="submission" date="2025-08" db="UniProtKB">
        <authorList>
            <consortium name="Ensembl"/>
        </authorList>
    </citation>
    <scope>IDENTIFICATION</scope>
</reference>
<dbReference type="GO" id="GO:0008270">
    <property type="term" value="F:zinc ion binding"/>
    <property type="evidence" value="ECO:0007669"/>
    <property type="project" value="UniProtKB-KW"/>
</dbReference>
<keyword evidence="2" id="KW-0479">Metal-binding</keyword>
<reference evidence="8" key="3">
    <citation type="submission" date="2025-09" db="UniProtKB">
        <authorList>
            <consortium name="Ensembl"/>
        </authorList>
    </citation>
    <scope>IDENTIFICATION</scope>
</reference>
<dbReference type="SUPFAM" id="SSF90209">
    <property type="entry name" value="Ran binding protein zinc finger-like"/>
    <property type="match status" value="1"/>
</dbReference>
<dbReference type="EMBL" id="ABDC03034314">
    <property type="status" value="NOT_ANNOTATED_CDS"/>
    <property type="molecule type" value="Genomic_DNA"/>
</dbReference>
<dbReference type="InterPro" id="IPR028193">
    <property type="entry name" value="TEX13A-D_N"/>
</dbReference>
<sequence>MALKPDDPCGGFQQAKVVAFINEKMAEHVRGPEFYRENISLSWEEVEDKLKAILEDKEMPSQAKEACTWGGLALGMRFARRQGQLQGRRVQWLNDYAKLHKSAAQALATDLRELRAQQEMERKDAAFRLHMVQNNLTQAQRERDLQLRYTQERQQATAKGAGTEGVAEEEEEAAAAAGVAEGGVEEEMDAQMMAGPTEATQEMDGGFLRLLRAMEKNYTSGGQREGDLRSVETAMFSSSGIQEPQASTSLELLPIQLPASFTYTYACPLSSFSAGPSPSPPTERATPPPPPPQMPPSWGGYDSCLWSDVGYQGIEPQEIQKDRRDSEPHHQRRNPVFHRPGDWECPWCKAVNYSQREVCFFCGRGIWLQSL</sequence>
<dbReference type="AlphaFoldDB" id="A0A8C5V2A4"/>
<dbReference type="InterPro" id="IPR001876">
    <property type="entry name" value="Znf_RanBP2"/>
</dbReference>
<dbReference type="Ensembl" id="ENSMICT00000014340.3">
    <property type="protein sequence ID" value="ENSMICP00000013071.3"/>
    <property type="gene ID" value="ENSMICG00000014355.3"/>
</dbReference>
<keyword evidence="3 5" id="KW-0863">Zinc-finger</keyword>
<evidence type="ECO:0000313" key="8">
    <source>
        <dbReference type="Ensembl" id="ENSMICP00000013071.3"/>
    </source>
</evidence>
<proteinExistence type="inferred from homology"/>
<keyword evidence="4" id="KW-0862">Zinc</keyword>
<feature type="domain" description="RanBP2-type" evidence="7">
    <location>
        <begin position="339"/>
        <end position="363"/>
    </location>
</feature>
<dbReference type="GO" id="GO:0003729">
    <property type="term" value="F:mRNA binding"/>
    <property type="evidence" value="ECO:0007669"/>
    <property type="project" value="TreeGrafter"/>
</dbReference>
<dbReference type="PANTHER" id="PTHR23111">
    <property type="entry name" value="ZINC FINGER PROTEIN"/>
    <property type="match status" value="1"/>
</dbReference>
<evidence type="ECO:0000256" key="4">
    <source>
        <dbReference type="ARBA" id="ARBA00022833"/>
    </source>
</evidence>
<dbReference type="PROSITE" id="PS01358">
    <property type="entry name" value="ZF_RANBP2_1"/>
    <property type="match status" value="1"/>
</dbReference>
<comment type="similarity">
    <text evidence="1">Belongs to the TEX13 family.</text>
</comment>
<reference evidence="8" key="1">
    <citation type="submission" date="2016-12" db="EMBL/GenBank/DDBJ databases">
        <title>Mouse lemur reference genome and diversity panel.</title>
        <authorList>
            <person name="Harris R."/>
            <person name="Larsen P."/>
            <person name="Liu Y."/>
            <person name="Hughes D.S."/>
            <person name="Murali S."/>
            <person name="Raveendran M."/>
            <person name="Korchina V."/>
            <person name="Wang M."/>
            <person name="Jhangiani S."/>
            <person name="Bandaranaike D."/>
            <person name="Bellair M."/>
            <person name="Blankenburg K."/>
            <person name="Chao H."/>
            <person name="Dahdouli M."/>
            <person name="Dinh H."/>
            <person name="Doddapaneni H."/>
            <person name="English A."/>
            <person name="Firestine M."/>
            <person name="Gnanaolivu R."/>
            <person name="Gross S."/>
            <person name="Hernandez B."/>
            <person name="Javaid M."/>
            <person name="Jayaseelan J."/>
            <person name="Jones J."/>
            <person name="Khan Z."/>
            <person name="Kovar C."/>
            <person name="Kurapati P."/>
            <person name="Le B."/>
            <person name="Lee S."/>
            <person name="Li M."/>
            <person name="Mathew T."/>
            <person name="Narasimhan A."/>
            <person name="Ngo D."/>
            <person name="Nguyen L."/>
            <person name="Okwuonu G."/>
            <person name="Ongeri F."/>
            <person name="Osuji N."/>
            <person name="Pu L.-L."/>
            <person name="Puazo M."/>
            <person name="Quiroz J."/>
            <person name="Raj R."/>
            <person name="Rajbhandari K."/>
            <person name="Reid J.G."/>
            <person name="Santibanez J."/>
            <person name="Sexton D."/>
            <person name="Skinner E."/>
            <person name="Vee V."/>
            <person name="Weissenberger G."/>
            <person name="Wu Y."/>
            <person name="Xin Y."/>
            <person name="Han Y."/>
            <person name="Campbell C."/>
            <person name="Brown A."/>
            <person name="Sullivan B."/>
            <person name="Shelton J."/>
            <person name="Brown S."/>
            <person name="Dudchenko O."/>
            <person name="Machol I."/>
            <person name="Durand N."/>
            <person name="Shamim M."/>
            <person name="Lieberman A."/>
            <person name="Muzny D.M."/>
            <person name="Richards S."/>
            <person name="Yoder A."/>
            <person name="Worley K.C."/>
            <person name="Rogers J."/>
            <person name="Gibbs R.A."/>
        </authorList>
    </citation>
    <scope>NUCLEOTIDE SEQUENCE [LARGE SCALE GENOMIC DNA]</scope>
</reference>
<feature type="region of interest" description="Disordered" evidence="6">
    <location>
        <begin position="273"/>
        <end position="298"/>
    </location>
</feature>
<dbReference type="Pfam" id="PF22835">
    <property type="entry name" value="TEX13B-like_middle"/>
    <property type="match status" value="1"/>
</dbReference>
<dbReference type="InterPro" id="IPR036443">
    <property type="entry name" value="Znf_RanBP2_sf"/>
</dbReference>
<dbReference type="OMA" id="NYTYWGQ"/>
<evidence type="ECO:0000256" key="1">
    <source>
        <dbReference type="ARBA" id="ARBA00008287"/>
    </source>
</evidence>
<organism evidence="8 9">
    <name type="scientific">Microcebus murinus</name>
    <name type="common">Gray mouse lemur</name>
    <name type="synonym">Lemur murinus</name>
    <dbReference type="NCBI Taxonomy" id="30608"/>
    <lineage>
        <taxon>Eukaryota</taxon>
        <taxon>Metazoa</taxon>
        <taxon>Chordata</taxon>
        <taxon>Craniata</taxon>
        <taxon>Vertebrata</taxon>
        <taxon>Euteleostomi</taxon>
        <taxon>Mammalia</taxon>
        <taxon>Eutheria</taxon>
        <taxon>Euarchontoglires</taxon>
        <taxon>Primates</taxon>
        <taxon>Strepsirrhini</taxon>
        <taxon>Lemuriformes</taxon>
        <taxon>Cheirogaleidae</taxon>
        <taxon>Microcebus</taxon>
    </lineage>
</organism>
<dbReference type="PANTHER" id="PTHR23111:SF64">
    <property type="entry name" value="TESTIS-EXPRESSED PROTEIN 13A"/>
    <property type="match status" value="1"/>
</dbReference>
<dbReference type="InterPro" id="IPR054602">
    <property type="entry name" value="TEX13A/B_middle"/>
</dbReference>
<evidence type="ECO:0000256" key="6">
    <source>
        <dbReference type="SAM" id="MobiDB-lite"/>
    </source>
</evidence>
<feature type="compositionally biased region" description="Pro residues" evidence="6">
    <location>
        <begin position="277"/>
        <end position="295"/>
    </location>
</feature>